<protein>
    <submittedName>
        <fullName evidence="2">Uncharacterized protein</fullName>
    </submittedName>
</protein>
<feature type="region of interest" description="Disordered" evidence="1">
    <location>
        <begin position="1"/>
        <end position="30"/>
    </location>
</feature>
<proteinExistence type="predicted"/>
<evidence type="ECO:0000313" key="3">
    <source>
        <dbReference type="Proteomes" id="UP000531561"/>
    </source>
</evidence>
<dbReference type="AlphaFoldDB" id="A0A8H6ATV1"/>
<dbReference type="GeneID" id="59258937"/>
<comment type="caution">
    <text evidence="2">The sequence shown here is derived from an EMBL/GenBank/DDBJ whole genome shotgun (WGS) entry which is preliminary data.</text>
</comment>
<organism evidence="2 3">
    <name type="scientific">Botrytis fragariae</name>
    <dbReference type="NCBI Taxonomy" id="1964551"/>
    <lineage>
        <taxon>Eukaryota</taxon>
        <taxon>Fungi</taxon>
        <taxon>Dikarya</taxon>
        <taxon>Ascomycota</taxon>
        <taxon>Pezizomycotina</taxon>
        <taxon>Leotiomycetes</taxon>
        <taxon>Helotiales</taxon>
        <taxon>Sclerotiniaceae</taxon>
        <taxon>Botrytis</taxon>
    </lineage>
</organism>
<evidence type="ECO:0000313" key="2">
    <source>
        <dbReference type="EMBL" id="KAF5873394.1"/>
    </source>
</evidence>
<dbReference type="RefSeq" id="XP_037192340.1">
    <property type="nucleotide sequence ID" value="XM_037335245.1"/>
</dbReference>
<name>A0A8H6ATV1_9HELO</name>
<dbReference type="EMBL" id="JABFCT010000008">
    <property type="protein sequence ID" value="KAF5873394.1"/>
    <property type="molecule type" value="Genomic_DNA"/>
</dbReference>
<sequence length="386" mass="44048">MELLKSESLGKIPSPSSTTSQLDQEGDYSLSSDNSIDSDIFLSKRYKFMCKRNIPVVNLTKSENSIYIFVEAVNSIPQPHHRANMVCYQHPDIKYRGKKHRIEGSIYDEPHRLKVTETRWIKSVLDAAREGCCLCTLVVQAIPALGKGHFRGSPFSVYLQVKDVDGIKRHLYELTLSARHLFRTMGGLSLPFITDAPEISNTLPESLQTAQSWIANFNLIETKNVTERFAALSPRLPYLDGDDRQTFSMHVESKTKFLTMMQTGGLNHMDCMITYFYRIIEFKENEWTLGNDEIVVDLDPYHYGPNKPTESAIKVKKNVSLFLMFVGTRKFKHYAEHSSFLALRYLEEDERGNAIFMRAGIAVLDELSMNVLDRVRAGTKESIVLI</sequence>
<dbReference type="OrthoDB" id="3530561at2759"/>
<keyword evidence="3" id="KW-1185">Reference proteome</keyword>
<accession>A0A8H6ATV1</accession>
<evidence type="ECO:0000256" key="1">
    <source>
        <dbReference type="SAM" id="MobiDB-lite"/>
    </source>
</evidence>
<gene>
    <name evidence="2" type="ORF">Bfra_004854</name>
</gene>
<feature type="compositionally biased region" description="Polar residues" evidence="1">
    <location>
        <begin position="14"/>
        <end position="23"/>
    </location>
</feature>
<dbReference type="Proteomes" id="UP000531561">
    <property type="component" value="Unassembled WGS sequence"/>
</dbReference>
<reference evidence="2 3" key="1">
    <citation type="journal article" date="2020" name="Phytopathology">
        <title>A high-quality genome resource of Botrytis fragariae, a new and rapidly spreading fungal pathogen causing strawberry gray mold in the U.S.A.</title>
        <authorList>
            <person name="Wu Y."/>
            <person name="Saski C.A."/>
            <person name="Schnabel G."/>
            <person name="Xiao S."/>
            <person name="Hu M."/>
        </authorList>
    </citation>
    <scope>NUCLEOTIDE SEQUENCE [LARGE SCALE GENOMIC DNA]</scope>
    <source>
        <strain evidence="2 3">BVB16</strain>
    </source>
</reference>